<sequence>MAKRKQKQPQHNKQKKDSDALTLKDGLNIETLEKLKQTQKQLLEQEEAKKAAEKARLQKERKQREKNKSFEELLNETSLNWKDFK</sequence>
<evidence type="ECO:0000313" key="3">
    <source>
        <dbReference type="Proteomes" id="UP001596147"/>
    </source>
</evidence>
<dbReference type="Proteomes" id="UP001596147">
    <property type="component" value="Unassembled WGS sequence"/>
</dbReference>
<feature type="region of interest" description="Disordered" evidence="1">
    <location>
        <begin position="46"/>
        <end position="85"/>
    </location>
</feature>
<comment type="caution">
    <text evidence="2">The sequence shown here is derived from an EMBL/GenBank/DDBJ whole genome shotgun (WGS) entry which is preliminary data.</text>
</comment>
<organism evidence="2 3">
    <name type="scientific">Lederbergia graminis</name>
    <dbReference type="NCBI Taxonomy" id="735518"/>
    <lineage>
        <taxon>Bacteria</taxon>
        <taxon>Bacillati</taxon>
        <taxon>Bacillota</taxon>
        <taxon>Bacilli</taxon>
        <taxon>Bacillales</taxon>
        <taxon>Bacillaceae</taxon>
        <taxon>Lederbergia</taxon>
    </lineage>
</organism>
<evidence type="ECO:0000256" key="1">
    <source>
        <dbReference type="SAM" id="MobiDB-lite"/>
    </source>
</evidence>
<accession>A0ABW0LFI3</accession>
<feature type="region of interest" description="Disordered" evidence="1">
    <location>
        <begin position="1"/>
        <end position="25"/>
    </location>
</feature>
<protein>
    <submittedName>
        <fullName evidence="2">YqkE family protein</fullName>
    </submittedName>
</protein>
<proteinExistence type="predicted"/>
<gene>
    <name evidence="2" type="ORF">ACFPM4_00465</name>
</gene>
<reference evidence="3" key="1">
    <citation type="journal article" date="2019" name="Int. J. Syst. Evol. Microbiol.">
        <title>The Global Catalogue of Microorganisms (GCM) 10K type strain sequencing project: providing services to taxonomists for standard genome sequencing and annotation.</title>
        <authorList>
            <consortium name="The Broad Institute Genomics Platform"/>
            <consortium name="The Broad Institute Genome Sequencing Center for Infectious Disease"/>
            <person name="Wu L."/>
            <person name="Ma J."/>
        </authorList>
    </citation>
    <scope>NUCLEOTIDE SEQUENCE [LARGE SCALE GENOMIC DNA]</scope>
    <source>
        <strain evidence="3">CGMCC 1.12237</strain>
    </source>
</reference>
<evidence type="ECO:0000313" key="2">
    <source>
        <dbReference type="EMBL" id="MFC5463216.1"/>
    </source>
</evidence>
<dbReference type="RefSeq" id="WP_382346444.1">
    <property type="nucleotide sequence ID" value="NZ_JBHSMC010000001.1"/>
</dbReference>
<name>A0ABW0LFI3_9BACI</name>
<feature type="compositionally biased region" description="Basic residues" evidence="1">
    <location>
        <begin position="1"/>
        <end position="14"/>
    </location>
</feature>
<keyword evidence="3" id="KW-1185">Reference proteome</keyword>
<feature type="compositionally biased region" description="Polar residues" evidence="1">
    <location>
        <begin position="75"/>
        <end position="85"/>
    </location>
</feature>
<dbReference type="InterPro" id="IPR024980">
    <property type="entry name" value="DUF3886"/>
</dbReference>
<feature type="compositionally biased region" description="Basic and acidic residues" evidence="1">
    <location>
        <begin position="46"/>
        <end position="71"/>
    </location>
</feature>
<dbReference type="EMBL" id="JBHSMC010000001">
    <property type="protein sequence ID" value="MFC5463216.1"/>
    <property type="molecule type" value="Genomic_DNA"/>
</dbReference>
<dbReference type="Pfam" id="PF13025">
    <property type="entry name" value="DUF3886"/>
    <property type="match status" value="1"/>
</dbReference>